<keyword evidence="3" id="KW-1185">Reference proteome</keyword>
<gene>
    <name evidence="2" type="ORF">PVAP13_2NG315100</name>
</gene>
<protein>
    <recommendedName>
        <fullName evidence="4">DRBM domain-containing protein</fullName>
    </recommendedName>
</protein>
<dbReference type="Proteomes" id="UP000823388">
    <property type="component" value="Chromosome 2N"/>
</dbReference>
<feature type="region of interest" description="Disordered" evidence="1">
    <location>
        <begin position="27"/>
        <end position="54"/>
    </location>
</feature>
<reference evidence="2" key="1">
    <citation type="submission" date="2020-05" db="EMBL/GenBank/DDBJ databases">
        <title>WGS assembly of Panicum virgatum.</title>
        <authorList>
            <person name="Lovell J.T."/>
            <person name="Jenkins J."/>
            <person name="Shu S."/>
            <person name="Juenger T.E."/>
            <person name="Schmutz J."/>
        </authorList>
    </citation>
    <scope>NUCLEOTIDE SEQUENCE</scope>
    <source>
        <strain evidence="2">AP13</strain>
    </source>
</reference>
<feature type="compositionally biased region" description="Polar residues" evidence="1">
    <location>
        <begin position="34"/>
        <end position="45"/>
    </location>
</feature>
<accession>A0A8T0VIH3</accession>
<evidence type="ECO:0008006" key="4">
    <source>
        <dbReference type="Google" id="ProtNLM"/>
    </source>
</evidence>
<dbReference type="AlphaFoldDB" id="A0A8T0VIH3"/>
<evidence type="ECO:0000313" key="2">
    <source>
        <dbReference type="EMBL" id="KAG2635030.1"/>
    </source>
</evidence>
<comment type="caution">
    <text evidence="2">The sequence shown here is derived from an EMBL/GenBank/DDBJ whole genome shotgun (WGS) entry which is preliminary data.</text>
</comment>
<evidence type="ECO:0000313" key="3">
    <source>
        <dbReference type="Proteomes" id="UP000823388"/>
    </source>
</evidence>
<evidence type="ECO:0000256" key="1">
    <source>
        <dbReference type="SAM" id="MobiDB-lite"/>
    </source>
</evidence>
<dbReference type="Gene3D" id="3.30.160.20">
    <property type="match status" value="1"/>
</dbReference>
<proteinExistence type="predicted"/>
<dbReference type="SUPFAM" id="SSF54768">
    <property type="entry name" value="dsRNA-binding domain-like"/>
    <property type="match status" value="1"/>
</dbReference>
<organism evidence="2 3">
    <name type="scientific">Panicum virgatum</name>
    <name type="common">Blackwell switchgrass</name>
    <dbReference type="NCBI Taxonomy" id="38727"/>
    <lineage>
        <taxon>Eukaryota</taxon>
        <taxon>Viridiplantae</taxon>
        <taxon>Streptophyta</taxon>
        <taxon>Embryophyta</taxon>
        <taxon>Tracheophyta</taxon>
        <taxon>Spermatophyta</taxon>
        <taxon>Magnoliopsida</taxon>
        <taxon>Liliopsida</taxon>
        <taxon>Poales</taxon>
        <taxon>Poaceae</taxon>
        <taxon>PACMAD clade</taxon>
        <taxon>Panicoideae</taxon>
        <taxon>Panicodae</taxon>
        <taxon>Paniceae</taxon>
        <taxon>Panicinae</taxon>
        <taxon>Panicum</taxon>
        <taxon>Panicum sect. Hiantes</taxon>
    </lineage>
</organism>
<dbReference type="EMBL" id="CM029040">
    <property type="protein sequence ID" value="KAG2635030.1"/>
    <property type="molecule type" value="Genomic_DNA"/>
</dbReference>
<sequence>MMHKPSAVPINTSEKEVELQDRNAELAKRRRTGFSGSIVQPQQESEVSDMEKNVPDGLPVEVSTGGDPMAMDVLTDCALQNSGEANGHSEGRVRSISFTGNEPASLRLRKICAAIGCKEPSFDFEKQGPPHNILFTCKVSVCLEGFVNTVIECLGDPKPKEEDTQEHAAQGALWCLERFGHTKQS</sequence>
<name>A0A8T0VIH3_PANVG</name>